<dbReference type="Gene3D" id="2.40.128.720">
    <property type="match status" value="2"/>
</dbReference>
<evidence type="ECO:0000313" key="1">
    <source>
        <dbReference type="EMBL" id="PVH25439.1"/>
    </source>
</evidence>
<comment type="caution">
    <text evidence="1">The sequence shown here is derived from an EMBL/GenBank/DDBJ whole genome shotgun (WGS) entry which is preliminary data.</text>
</comment>
<evidence type="ECO:0000313" key="2">
    <source>
        <dbReference type="Proteomes" id="UP000245627"/>
    </source>
</evidence>
<name>A0A2T8HJ20_9SPHI</name>
<protein>
    <submittedName>
        <fullName evidence="1">Uncharacterized protein</fullName>
    </submittedName>
</protein>
<reference evidence="1 2" key="1">
    <citation type="submission" date="2018-04" db="EMBL/GenBank/DDBJ databases">
        <title>Sphingobacterium cortibacter sp. nov.</title>
        <authorList>
            <person name="Li Y."/>
        </authorList>
    </citation>
    <scope>NUCLEOTIDE SEQUENCE [LARGE SCALE GENOMIC DNA]</scope>
    <source>
        <strain evidence="1 2">2c-3</strain>
    </source>
</reference>
<sequence>MKQLYALLIGFITVLSTNAQQYQLDSVFRTYNGKQYVASQKKDVEQRLAEVVRLDRDNQFSEIKYREKTQVLYDAHGNYLQSVAAQRSADNSKWNEISKAEWKYNDNEELIWTASYSYRKQQNDWFAEDRYERLISNDTIVEVDFRNQNDGLIPVRKHFSLKNETGEVYHYETMIWNDTINEWEKSYLSKTFYINDTTVVSRENYVWDENQWRNKDKEAYELDQNNEKTGNFTLYQAASNGNWRPQSRFEEIKFSEEKKTFSNTYQWSSTDQVWVLYSQVQVYCNEDDQVQDVLLLELDTGSNQLMLRGEQMQLYDQHGRIRLVQDISHQDGIVTGTQHSIKYDEDGNIYREDHYEFDAENDTWKDIRSTEFFFDKDVILGTDEGQGVMDFFLLSEHAYASKRYAVKNVKIYEVEGEKKVLSGEYDYFYSQMLSTSNKH</sequence>
<organism evidence="1 2">
    <name type="scientific">Sphingobacterium corticibacter</name>
    <dbReference type="NCBI Taxonomy" id="2171749"/>
    <lineage>
        <taxon>Bacteria</taxon>
        <taxon>Pseudomonadati</taxon>
        <taxon>Bacteroidota</taxon>
        <taxon>Sphingobacteriia</taxon>
        <taxon>Sphingobacteriales</taxon>
        <taxon>Sphingobacteriaceae</taxon>
        <taxon>Sphingobacterium</taxon>
    </lineage>
</organism>
<accession>A0A2T8HJ20</accession>
<gene>
    <name evidence="1" type="ORF">DC487_11045</name>
</gene>
<dbReference type="EMBL" id="QDKG01000003">
    <property type="protein sequence ID" value="PVH25439.1"/>
    <property type="molecule type" value="Genomic_DNA"/>
</dbReference>
<dbReference type="AlphaFoldDB" id="A0A2T8HJ20"/>
<dbReference type="RefSeq" id="WP_116776023.1">
    <property type="nucleotide sequence ID" value="NZ_QDKG01000003.1"/>
</dbReference>
<dbReference type="OrthoDB" id="1491720at2"/>
<keyword evidence="2" id="KW-1185">Reference proteome</keyword>
<dbReference type="Proteomes" id="UP000245627">
    <property type="component" value="Unassembled WGS sequence"/>
</dbReference>
<proteinExistence type="predicted"/>